<dbReference type="OrthoDB" id="10013584at2759"/>
<evidence type="ECO:0000256" key="3">
    <source>
        <dbReference type="ARBA" id="ARBA00022833"/>
    </source>
</evidence>
<evidence type="ECO:0000256" key="1">
    <source>
        <dbReference type="ARBA" id="ARBA00022723"/>
    </source>
</evidence>
<dbReference type="GO" id="GO:0008270">
    <property type="term" value="F:zinc ion binding"/>
    <property type="evidence" value="ECO:0007669"/>
    <property type="project" value="UniProtKB-KW"/>
</dbReference>
<dbReference type="PROSITE" id="PS50966">
    <property type="entry name" value="ZF_SWIM"/>
    <property type="match status" value="1"/>
</dbReference>
<dbReference type="InterPro" id="IPR007527">
    <property type="entry name" value="Znf_SWIM"/>
</dbReference>
<evidence type="ECO:0000256" key="4">
    <source>
        <dbReference type="PROSITE-ProRule" id="PRU00325"/>
    </source>
</evidence>
<dbReference type="Proteomes" id="UP000549394">
    <property type="component" value="Unassembled WGS sequence"/>
</dbReference>
<dbReference type="Pfam" id="PF21055">
    <property type="entry name" value="ZSWIM4-8_C"/>
    <property type="match status" value="1"/>
</dbReference>
<evidence type="ECO:0000259" key="6">
    <source>
        <dbReference type="PROSITE" id="PS50966"/>
    </source>
</evidence>
<dbReference type="PANTHER" id="PTHR22619:SF0">
    <property type="entry name" value="ZINC FINGER SWIM DOMAIN-CONTAINING PROTEIN 6-LIKE PROTEIN"/>
    <property type="match status" value="1"/>
</dbReference>
<feature type="domain" description="SWIM-type" evidence="6">
    <location>
        <begin position="119"/>
        <end position="156"/>
    </location>
</feature>
<keyword evidence="2 4" id="KW-0863">Zinc-finger</keyword>
<organism evidence="7 8">
    <name type="scientific">Dimorphilus gyrociliatus</name>
    <dbReference type="NCBI Taxonomy" id="2664684"/>
    <lineage>
        <taxon>Eukaryota</taxon>
        <taxon>Metazoa</taxon>
        <taxon>Spiralia</taxon>
        <taxon>Lophotrochozoa</taxon>
        <taxon>Annelida</taxon>
        <taxon>Polychaeta</taxon>
        <taxon>Polychaeta incertae sedis</taxon>
        <taxon>Dinophilidae</taxon>
        <taxon>Dimorphilus</taxon>
    </lineage>
</organism>
<evidence type="ECO:0000256" key="2">
    <source>
        <dbReference type="ARBA" id="ARBA00022771"/>
    </source>
</evidence>
<feature type="compositionally biased region" description="Basic residues" evidence="5">
    <location>
        <begin position="1"/>
        <end position="10"/>
    </location>
</feature>
<evidence type="ECO:0000256" key="5">
    <source>
        <dbReference type="SAM" id="MobiDB-lite"/>
    </source>
</evidence>
<keyword evidence="8" id="KW-1185">Reference proteome</keyword>
<accession>A0A7I8V435</accession>
<dbReference type="InterPro" id="IPR048370">
    <property type="entry name" value="ZSWIM4-8_C"/>
</dbReference>
<feature type="region of interest" description="Disordered" evidence="5">
    <location>
        <begin position="1"/>
        <end position="20"/>
    </location>
</feature>
<keyword evidence="3" id="KW-0862">Zinc</keyword>
<proteinExistence type="predicted"/>
<gene>
    <name evidence="7" type="ORF">DGYR_LOCUS211</name>
</gene>
<dbReference type="AlphaFoldDB" id="A0A7I8V435"/>
<protein>
    <submittedName>
        <fullName evidence="7">DgyrCDS218</fullName>
    </submittedName>
</protein>
<keyword evidence="1" id="KW-0479">Metal-binding</keyword>
<comment type="caution">
    <text evidence="7">The sequence shown here is derived from an EMBL/GenBank/DDBJ whole genome shotgun (WGS) entry which is preliminary data.</text>
</comment>
<dbReference type="GO" id="GO:0031462">
    <property type="term" value="C:Cul2-RING ubiquitin ligase complex"/>
    <property type="evidence" value="ECO:0007669"/>
    <property type="project" value="TreeGrafter"/>
</dbReference>
<dbReference type="PANTHER" id="PTHR22619">
    <property type="entry name" value="ZINC FINGER SWIM DOMAIN CONTAINING PROTEIN 4, 5, 6"/>
    <property type="match status" value="1"/>
</dbReference>
<sequence>MASAIKRARRNSQNSPPKIAHQPLSMLDAAAKVVAAHIPFQYVEDNTSRIPEPVENRIVYWSFPRNEADIRLYSSFSKTEHGRIPFIEGQTILERGGVRDALQIGFHLSGTVQDEERTYSVSITFDRCKITSVNCPCSNRDIFWCSHIVALALFRMRTPEDVQSRSPISETLLQMDREQLQKFAQYLISHHHTQVLPTAQKLADDILEMSSVINQVRGAPDPTAGASVDSNNAWHLDEDELREQVKTNLCYAEKSYQCKHHQQKLNCIFNKVREMLQSRDGNGSRMLSLITEQFLLDPRLSLYKSQPMPDKLRRLWDELACLWVFVVLNPTAISQDRDEWATNFEEWNSIDGCPPEDPQLPTNTQNVPANVRAIFARALDATKLMWDNEALQETLRSDTGSSEYLEEELTIASARVNALRCHGYKTEARRLAVAVVRGVKRQIWRRVEQHKQFGKKGGKYIGQRKSRRFCQVAGRSTSCECGYSSMAPYNVDTACMGNPLNPIGCLFDTLIEVCLADGGDRANSDVDVVNDDKSYKHTELPSGSENDSYLTLAVQIAIFGLGQQRMKYSGYKETVARQQEKDLIQLLRKVPLDDRVIAALRDQVSLMFDGGAGSALEALIHPDSAPIHYFAKFLFQSLLPHDNDLAFKVGIRALRLPPTETEAGDDPMNYVEQRQCELATALLVAANSEQLEDVLRAVRSHMHSPSQIFSLAQHAKTESNSASDLKKAALELGLIVLKKTKNKSHWRRSEMVRWVIKTSAPDAGDGELLNVGKQWEGWLTAVEACSVLSPVLMSCSENGERLAIRVAMQCAADDPAHCALSALTMCEKDNTTFSQAFDLVVSAANRLPASQLFAIARYLDSRNQSRRAYDIALLALKALRIAYNEDAHPAISDIHWTCSLAMSLGKGELAHVVPILVENVHCASVLSEILRRCTIGGHAPHPAHVTTRGRAHERAPLRQLLDAAICAYVNTTHSRLAHISPRHYADFVDFLQTAQHTFAMAPDGPLQFAALIDNMRLVYKGKKKLMALIKDRFNM</sequence>
<reference evidence="7 8" key="1">
    <citation type="submission" date="2020-08" db="EMBL/GenBank/DDBJ databases">
        <authorList>
            <person name="Hejnol A."/>
        </authorList>
    </citation>
    <scope>NUCLEOTIDE SEQUENCE [LARGE SCALE GENOMIC DNA]</scope>
</reference>
<dbReference type="EMBL" id="CAJFCJ010000001">
    <property type="protein sequence ID" value="CAD5110852.1"/>
    <property type="molecule type" value="Genomic_DNA"/>
</dbReference>
<evidence type="ECO:0000313" key="8">
    <source>
        <dbReference type="Proteomes" id="UP000549394"/>
    </source>
</evidence>
<name>A0A7I8V435_9ANNE</name>
<evidence type="ECO:0000313" key="7">
    <source>
        <dbReference type="EMBL" id="CAD5110852.1"/>
    </source>
</evidence>